<evidence type="ECO:0000313" key="7">
    <source>
        <dbReference type="Proteomes" id="UP000199546"/>
    </source>
</evidence>
<evidence type="ECO:0000256" key="1">
    <source>
        <dbReference type="ARBA" id="ARBA00005964"/>
    </source>
</evidence>
<dbReference type="PROSITE" id="PS51318">
    <property type="entry name" value="TAT"/>
    <property type="match status" value="1"/>
</dbReference>
<feature type="domain" description="Carboxylesterase type B" evidence="5">
    <location>
        <begin position="49"/>
        <end position="530"/>
    </location>
</feature>
<proteinExistence type="inferred from homology"/>
<feature type="chain" id="PRO_5039750723" description="Carboxylic ester hydrolase" evidence="3">
    <location>
        <begin position="36"/>
        <end position="558"/>
    </location>
</feature>
<keyword evidence="3" id="KW-0732">Signal</keyword>
<evidence type="ECO:0000256" key="2">
    <source>
        <dbReference type="ARBA" id="ARBA00022801"/>
    </source>
</evidence>
<accession>A0A1I6YNT1</accession>
<keyword evidence="2 3" id="KW-0378">Hydrolase</keyword>
<dbReference type="STRING" id="1296565.SAMN05660657_01296"/>
<evidence type="ECO:0000256" key="3">
    <source>
        <dbReference type="RuleBase" id="RU361235"/>
    </source>
</evidence>
<dbReference type="Gene3D" id="3.40.50.1820">
    <property type="entry name" value="alpha/beta hydrolase"/>
    <property type="match status" value="1"/>
</dbReference>
<protein>
    <recommendedName>
        <fullName evidence="3">Carboxylic ester hydrolase</fullName>
        <ecNumber evidence="3">3.1.1.-</ecNumber>
    </recommendedName>
</protein>
<organism evidence="6 7">
    <name type="scientific">Geodermatophilus amargosae</name>
    <dbReference type="NCBI Taxonomy" id="1296565"/>
    <lineage>
        <taxon>Bacteria</taxon>
        <taxon>Bacillati</taxon>
        <taxon>Actinomycetota</taxon>
        <taxon>Actinomycetes</taxon>
        <taxon>Geodermatophilales</taxon>
        <taxon>Geodermatophilaceae</taxon>
        <taxon>Geodermatophilus</taxon>
    </lineage>
</organism>
<dbReference type="Proteomes" id="UP000199546">
    <property type="component" value="Unassembled WGS sequence"/>
</dbReference>
<feature type="region of interest" description="Disordered" evidence="4">
    <location>
        <begin position="85"/>
        <end position="121"/>
    </location>
</feature>
<evidence type="ECO:0000313" key="6">
    <source>
        <dbReference type="EMBL" id="SFT52156.1"/>
    </source>
</evidence>
<evidence type="ECO:0000256" key="4">
    <source>
        <dbReference type="SAM" id="MobiDB-lite"/>
    </source>
</evidence>
<evidence type="ECO:0000259" key="5">
    <source>
        <dbReference type="Pfam" id="PF00135"/>
    </source>
</evidence>
<dbReference type="InterPro" id="IPR019826">
    <property type="entry name" value="Carboxylesterase_B_AS"/>
</dbReference>
<comment type="similarity">
    <text evidence="1 3">Belongs to the type-B carboxylesterase/lipase family.</text>
</comment>
<dbReference type="Pfam" id="PF00135">
    <property type="entry name" value="COesterase"/>
    <property type="match status" value="1"/>
</dbReference>
<dbReference type="GO" id="GO:0016787">
    <property type="term" value="F:hydrolase activity"/>
    <property type="evidence" value="ECO:0007669"/>
    <property type="project" value="UniProtKB-KW"/>
</dbReference>
<dbReference type="SUPFAM" id="SSF53474">
    <property type="entry name" value="alpha/beta-Hydrolases"/>
    <property type="match status" value="1"/>
</dbReference>
<dbReference type="PANTHER" id="PTHR11559">
    <property type="entry name" value="CARBOXYLESTERASE"/>
    <property type="match status" value="1"/>
</dbReference>
<dbReference type="EC" id="3.1.1.-" evidence="3"/>
<reference evidence="7" key="1">
    <citation type="submission" date="2016-10" db="EMBL/GenBank/DDBJ databases">
        <authorList>
            <person name="Varghese N."/>
            <person name="Submissions S."/>
        </authorList>
    </citation>
    <scope>NUCLEOTIDE SEQUENCE [LARGE SCALE GENOMIC DNA]</scope>
    <source>
        <strain evidence="7">DSM 46136</strain>
    </source>
</reference>
<feature type="compositionally biased region" description="Polar residues" evidence="4">
    <location>
        <begin position="107"/>
        <end position="118"/>
    </location>
</feature>
<gene>
    <name evidence="6" type="ORF">SAMN05660657_01296</name>
</gene>
<dbReference type="InterPro" id="IPR006311">
    <property type="entry name" value="TAT_signal"/>
</dbReference>
<dbReference type="OrthoDB" id="3199405at2"/>
<keyword evidence="7" id="KW-1185">Reference proteome</keyword>
<dbReference type="RefSeq" id="WP_093578579.1">
    <property type="nucleotide sequence ID" value="NZ_FPBA01000003.1"/>
</dbReference>
<dbReference type="InterPro" id="IPR050309">
    <property type="entry name" value="Type-B_Carboxylest/Lipase"/>
</dbReference>
<dbReference type="InterPro" id="IPR002018">
    <property type="entry name" value="CarbesteraseB"/>
</dbReference>
<dbReference type="EMBL" id="FPBA01000003">
    <property type="protein sequence ID" value="SFT52156.1"/>
    <property type="molecule type" value="Genomic_DNA"/>
</dbReference>
<dbReference type="PROSITE" id="PS00122">
    <property type="entry name" value="CARBOXYLESTERASE_B_1"/>
    <property type="match status" value="1"/>
</dbReference>
<feature type="signal peptide" evidence="3">
    <location>
        <begin position="1"/>
        <end position="35"/>
    </location>
</feature>
<name>A0A1I6YNT1_9ACTN</name>
<sequence>MPHSVPRRLRRSLLAVLTGVALTAGALATAAPAAAHPGSGGGPRDRAPLVVQTDGGAVQGSRPGDHRLFQGIPFAAAPVGDLRFRPPQPAPSWPGTLDATEPGSPCPQASSLTNPTSSTDEDCLYLNVTTPAGLDTHRRDLPVMVWIHGGSWRTGSGDRYDASKLALEGDVVVVTINYRLGPFGFLAQDDLSAAVGPEGSGSAGLLDQQAALRWVERNIEAFGGDERNVTIFGESAGASSVCAQLASPTARGLFDKAIAQSYSCTTEYATLDEAEAVGETVATTVGCTGDGPAVVECLQARPVADLLAAWPAGGGSFVVGGSSLPVQPADAIASGNWNRVPVVHGNLQDENTLFTPLSLPAAQLPTLLDPANYHAVLAQRFGARAGEVAALYPLAEYGSPLRVLAAIASDTGSALSTCEHVDAYEALDQRPRRDGVWAYQFRDQGADPLLDFSRPPFSFPAGLYEEGAQHAGELPYLFPGLFGNGLDAEQQALATTMVRYWTTFAATGNPNGRGVPAWHRYSDPSDVQGLDVASAGGIGPVDVAAEANCAFWDTFPAA</sequence>
<dbReference type="AlphaFoldDB" id="A0A1I6YNT1"/>
<dbReference type="InterPro" id="IPR029058">
    <property type="entry name" value="AB_hydrolase_fold"/>
</dbReference>